<evidence type="ECO:0000313" key="1">
    <source>
        <dbReference type="EMBL" id="STY67185.1"/>
    </source>
</evidence>
<dbReference type="EMBL" id="UGPL01000006">
    <property type="protein sequence ID" value="STY67185.1"/>
    <property type="molecule type" value="Genomic_DNA"/>
</dbReference>
<sequence>MMRFWGKTFVVGLIGLGTQNTIFANDDAQISRYEQAKLRLSYDGNVGNLLQQLSQRLKVGFIAYDVDITRKISLQNETETAIKTINEQIESQLTNIDVRFEKIGERLFLVVSAKDVAPLLQNEPKEVQFVGDVIFDGEPNLTEQAQSTAEATKVQNILNIATNQEKIMAAKGKKAPQYKTVTKDNIGLKNLRVTALGTFLVFDTSVDAAKLRVKGNFEDIAQGENIIAILHQNTEAPPKIEIEDSQGKKLILEAHKATSSKKSKKQ</sequence>
<protein>
    <submittedName>
        <fullName evidence="1">Uncharacterized protein</fullName>
    </submittedName>
</protein>
<evidence type="ECO:0000313" key="2">
    <source>
        <dbReference type="Proteomes" id="UP000254031"/>
    </source>
</evidence>
<dbReference type="RefSeq" id="WP_020824166.1">
    <property type="nucleotide sequence ID" value="NZ_CP017484.1"/>
</dbReference>
<accession>A0A378NHI0</accession>
<gene>
    <name evidence="1" type="ORF">NCTC9380_02535</name>
</gene>
<dbReference type="Proteomes" id="UP000254031">
    <property type="component" value="Unassembled WGS sequence"/>
</dbReference>
<dbReference type="AlphaFoldDB" id="A0A378NHI0"/>
<name>A0A378NHI0_MANHA</name>
<proteinExistence type="predicted"/>
<organism evidence="1 2">
    <name type="scientific">Mannheimia haemolytica</name>
    <name type="common">Pasteurella haemolytica</name>
    <dbReference type="NCBI Taxonomy" id="75985"/>
    <lineage>
        <taxon>Bacteria</taxon>
        <taxon>Pseudomonadati</taxon>
        <taxon>Pseudomonadota</taxon>
        <taxon>Gammaproteobacteria</taxon>
        <taxon>Pasteurellales</taxon>
        <taxon>Pasteurellaceae</taxon>
        <taxon>Mannheimia</taxon>
    </lineage>
</organism>
<reference evidence="1 2" key="1">
    <citation type="submission" date="2018-06" db="EMBL/GenBank/DDBJ databases">
        <authorList>
            <consortium name="Pathogen Informatics"/>
            <person name="Doyle S."/>
        </authorList>
    </citation>
    <scope>NUCLEOTIDE SEQUENCE [LARGE SCALE GENOMIC DNA]</scope>
    <source>
        <strain evidence="1 2">NCTC9380</strain>
    </source>
</reference>